<organism evidence="1 2">
    <name type="scientific">Streptomyces albus</name>
    <dbReference type="NCBI Taxonomy" id="1888"/>
    <lineage>
        <taxon>Bacteria</taxon>
        <taxon>Bacillati</taxon>
        <taxon>Actinomycetota</taxon>
        <taxon>Actinomycetes</taxon>
        <taxon>Kitasatosporales</taxon>
        <taxon>Streptomycetaceae</taxon>
        <taxon>Streptomyces</taxon>
    </lineage>
</organism>
<protein>
    <submittedName>
        <fullName evidence="1">Uncharacterized protein</fullName>
    </submittedName>
</protein>
<proteinExistence type="predicted"/>
<dbReference type="AlphaFoldDB" id="A0A8H1QRV2"/>
<gene>
    <name evidence="1" type="ORF">D8771_11335</name>
</gene>
<name>A0A8H1QRV2_9ACTN</name>
<evidence type="ECO:0000313" key="1">
    <source>
        <dbReference type="EMBL" id="TGG84477.1"/>
    </source>
</evidence>
<comment type="caution">
    <text evidence="1">The sequence shown here is derived from an EMBL/GenBank/DDBJ whole genome shotgun (WGS) entry which is preliminary data.</text>
</comment>
<sequence length="72" mass="7989">MIAVVEEVEGFRVKLRRPSGMSWTAERTRLRPATAYEHRQFRALAALQRLRQKGLACPDPGAGRLSPGSAGR</sequence>
<dbReference type="EMBL" id="RCIY01000046">
    <property type="protein sequence ID" value="TGG84477.1"/>
    <property type="molecule type" value="Genomic_DNA"/>
</dbReference>
<evidence type="ECO:0000313" key="2">
    <source>
        <dbReference type="Proteomes" id="UP000298111"/>
    </source>
</evidence>
<dbReference type="Proteomes" id="UP000298111">
    <property type="component" value="Unassembled WGS sequence"/>
</dbReference>
<accession>A0A8H1QRV2</accession>
<reference evidence="1 2" key="1">
    <citation type="submission" date="2018-10" db="EMBL/GenBank/DDBJ databases">
        <title>Isolation of pseudouridimycin from Streptomyces albus DSM 40763.</title>
        <authorList>
            <person name="Rosenqvist P."/>
            <person name="Metsae-Ketelae M."/>
            <person name="Virta P."/>
        </authorList>
    </citation>
    <scope>NUCLEOTIDE SEQUENCE [LARGE SCALE GENOMIC DNA]</scope>
    <source>
        <strain evidence="1 2">DSM 40763</strain>
    </source>
</reference>